<dbReference type="InterPro" id="IPR041916">
    <property type="entry name" value="Anti_sigma_zinc_sf"/>
</dbReference>
<evidence type="ECO:0000256" key="1">
    <source>
        <dbReference type="SAM" id="Phobius"/>
    </source>
</evidence>
<dbReference type="RefSeq" id="WP_144986791.1">
    <property type="nucleotide sequence ID" value="NZ_VNJK01000001.1"/>
</dbReference>
<name>A0A559IW55_9BACL</name>
<evidence type="ECO:0008006" key="4">
    <source>
        <dbReference type="Google" id="ProtNLM"/>
    </source>
</evidence>
<evidence type="ECO:0000313" key="2">
    <source>
        <dbReference type="EMBL" id="TVX91872.1"/>
    </source>
</evidence>
<evidence type="ECO:0000313" key="3">
    <source>
        <dbReference type="Proteomes" id="UP000318102"/>
    </source>
</evidence>
<keyword evidence="1" id="KW-0812">Transmembrane</keyword>
<dbReference type="AlphaFoldDB" id="A0A559IW55"/>
<gene>
    <name evidence="2" type="ORF">FPZ44_01615</name>
</gene>
<dbReference type="Gene3D" id="1.10.10.1320">
    <property type="entry name" value="Anti-sigma factor, zinc-finger domain"/>
    <property type="match status" value="1"/>
</dbReference>
<accession>A0A559IW55</accession>
<feature type="transmembrane region" description="Helical" evidence="1">
    <location>
        <begin position="90"/>
        <end position="109"/>
    </location>
</feature>
<protein>
    <recommendedName>
        <fullName evidence="4">Zinc-finger domain-containing protein</fullName>
    </recommendedName>
</protein>
<keyword evidence="1" id="KW-0472">Membrane</keyword>
<dbReference type="EMBL" id="VNJK01000001">
    <property type="protein sequence ID" value="TVX91872.1"/>
    <property type="molecule type" value="Genomic_DNA"/>
</dbReference>
<proteinExistence type="predicted"/>
<keyword evidence="1" id="KW-1133">Transmembrane helix</keyword>
<comment type="caution">
    <text evidence="2">The sequence shown here is derived from an EMBL/GenBank/DDBJ whole genome shotgun (WGS) entry which is preliminary data.</text>
</comment>
<dbReference type="OrthoDB" id="2662941at2"/>
<dbReference type="Proteomes" id="UP000318102">
    <property type="component" value="Unassembled WGS sequence"/>
</dbReference>
<sequence length="227" mass="25765">MNECTCRLTEQEVIDDILGQLPADRSAQCRAHIQTCPACRELHQEWKGILHGAQNEHTPHSPVPERLQTRLKWKFWLYKKMPALLRQHRFKMMSAVGAAALLVVISIGWTQSQSSPEHMPLSVMTSNQLAREDVNVCKVPGAGRTIPIKNQSGRWLNREWPDVSILLQQYDSASVVKLRTIRSDRQTVQFLENCSAYPSSFGPRINENDSAGVVKFAPNRSNHSIRD</sequence>
<reference evidence="2 3" key="1">
    <citation type="submission" date="2019-07" db="EMBL/GenBank/DDBJ databases">
        <authorList>
            <person name="Kim J."/>
        </authorList>
    </citation>
    <scope>NUCLEOTIDE SEQUENCE [LARGE SCALE GENOMIC DNA]</scope>
    <source>
        <strain evidence="2 3">N4</strain>
    </source>
</reference>
<organism evidence="2 3">
    <name type="scientific">Paenibacillus agilis</name>
    <dbReference type="NCBI Taxonomy" id="3020863"/>
    <lineage>
        <taxon>Bacteria</taxon>
        <taxon>Bacillati</taxon>
        <taxon>Bacillota</taxon>
        <taxon>Bacilli</taxon>
        <taxon>Bacillales</taxon>
        <taxon>Paenibacillaceae</taxon>
        <taxon>Paenibacillus</taxon>
    </lineage>
</organism>
<keyword evidence="3" id="KW-1185">Reference proteome</keyword>